<evidence type="ECO:0000313" key="3">
    <source>
        <dbReference type="Proteomes" id="UP001202244"/>
    </source>
</evidence>
<gene>
    <name evidence="2" type="ORF">MMF93_03900</name>
</gene>
<evidence type="ECO:0000313" key="2">
    <source>
        <dbReference type="EMBL" id="UNS95727.1"/>
    </source>
</evidence>
<dbReference type="SUPFAM" id="SSF56801">
    <property type="entry name" value="Acetyl-CoA synthetase-like"/>
    <property type="match status" value="1"/>
</dbReference>
<dbReference type="Gene3D" id="3.30.300.30">
    <property type="match status" value="1"/>
</dbReference>
<dbReference type="CDD" id="cd04433">
    <property type="entry name" value="AFD_class_I"/>
    <property type="match status" value="1"/>
</dbReference>
<dbReference type="InterPro" id="IPR000873">
    <property type="entry name" value="AMP-dep_synth/lig_dom"/>
</dbReference>
<organism evidence="2 3">
    <name type="scientific">Streptomyces tubbatahanensis</name>
    <dbReference type="NCBI Taxonomy" id="2923272"/>
    <lineage>
        <taxon>Bacteria</taxon>
        <taxon>Bacillati</taxon>
        <taxon>Actinomycetota</taxon>
        <taxon>Actinomycetes</taxon>
        <taxon>Kitasatosporales</taxon>
        <taxon>Streptomycetaceae</taxon>
        <taxon>Streptomyces</taxon>
    </lineage>
</organism>
<reference evidence="2 3" key="1">
    <citation type="journal article" date="2023" name="Microbiol. Spectr.">
        <title>Synergy between Genome Mining, Metabolomics, and Bioinformatics Uncovers Antibacterial Chlorinated Carbazole Alkaloids and Their Biosynthetic Gene Cluster from Streptomyces tubbatahanensis sp. nov., a Novel Actinomycete Isolated from Sulu Sea, Philippines.</title>
        <authorList>
            <person name="Tenebro C.P."/>
            <person name="Trono D.J.V.L."/>
            <person name="Balida L.A.P."/>
            <person name="Bayog L.K.A."/>
            <person name="Bruna J.R."/>
            <person name="Sabido E.M."/>
            <person name="Caspe D.P.C."/>
            <person name="de Los Santos E.L.C."/>
            <person name="Saludes J.P."/>
            <person name="Dalisay D.S."/>
        </authorList>
    </citation>
    <scope>NUCLEOTIDE SEQUENCE [LARGE SCALE GENOMIC DNA]</scope>
    <source>
        <strain evidence="2 3">DSD3025</strain>
    </source>
</reference>
<name>A0ABY3XMT8_9ACTN</name>
<dbReference type="Proteomes" id="UP001202244">
    <property type="component" value="Chromosome"/>
</dbReference>
<dbReference type="InterPro" id="IPR042099">
    <property type="entry name" value="ANL_N_sf"/>
</dbReference>
<dbReference type="Pfam" id="PF00501">
    <property type="entry name" value="AMP-binding"/>
    <property type="match status" value="1"/>
</dbReference>
<evidence type="ECO:0000259" key="1">
    <source>
        <dbReference type="Pfam" id="PF00501"/>
    </source>
</evidence>
<dbReference type="Gene3D" id="3.40.50.12780">
    <property type="entry name" value="N-terminal domain of ligase-like"/>
    <property type="match status" value="1"/>
</dbReference>
<feature type="domain" description="AMP-dependent synthetase/ligase" evidence="1">
    <location>
        <begin position="39"/>
        <end position="397"/>
    </location>
</feature>
<dbReference type="InterPro" id="IPR045851">
    <property type="entry name" value="AMP-bd_C_sf"/>
</dbReference>
<dbReference type="PANTHER" id="PTHR43767">
    <property type="entry name" value="LONG-CHAIN-FATTY-ACID--COA LIGASE"/>
    <property type="match status" value="1"/>
</dbReference>
<proteinExistence type="predicted"/>
<accession>A0ABY3XMT8</accession>
<protein>
    <submittedName>
        <fullName evidence="2">Acyl--CoA ligase</fullName>
    </submittedName>
</protein>
<dbReference type="GO" id="GO:0016874">
    <property type="term" value="F:ligase activity"/>
    <property type="evidence" value="ECO:0007669"/>
    <property type="project" value="UniProtKB-KW"/>
</dbReference>
<dbReference type="InterPro" id="IPR050237">
    <property type="entry name" value="ATP-dep_AMP-bd_enzyme"/>
</dbReference>
<dbReference type="EMBL" id="CP093846">
    <property type="protein sequence ID" value="UNS95727.1"/>
    <property type="molecule type" value="Genomic_DNA"/>
</dbReference>
<keyword evidence="2" id="KW-0436">Ligase</keyword>
<keyword evidence="3" id="KW-1185">Reference proteome</keyword>
<dbReference type="RefSeq" id="WP_242749562.1">
    <property type="nucleotide sequence ID" value="NZ_CP093846.1"/>
</dbReference>
<dbReference type="PANTHER" id="PTHR43767:SF1">
    <property type="entry name" value="NONRIBOSOMAL PEPTIDE SYNTHASE PES1 (EUROFUNG)-RELATED"/>
    <property type="match status" value="1"/>
</dbReference>
<sequence>MSYKKDPVSLGRLFDHHAERGCRTRFHLSRPFDIAPAGGTEYDSRTLAQLTAETSAWLYASGARAGDRIAIAKDNHWDYLVLACAAARFGALPVLVSGALAPETLQMVLKHAAAHVLVTTKEILQRGTDAGANLTGTVARTVCVDGPAPGAVAAAELRGGPVPEAVRTASYEPMVATHTSGTTGVPKLVVHSAETLMGHLGRTESLPWPVVGMKPWDTVATATPYNHMRMITWSAGTLRLAPRHAVVIDRTDPGTAERMFTRHRPTYVEAAPATFTAWEELADRRPDGPFRAVRVFVSTFDAMHPPTVRRFLAATRRPFPAWLQGWGQSETGPMTFRLLTRRALAARGERHPTTRNVGRPIPGFTGMRVVDPKTMRRVPAGTPGVAFARTDGRCIGYLGEEERWHTKTVGRWWNTGDWVVRSPTGLFRLLDREVDLIPGTSCIELEDVLADRLPELLEAVVLGVPGERPVPVVSLRGGPLDPAAWQRATADLPGMAEPVVLDSESLPRTSTGKVRRHELRERLLGGTATFGTGRWT</sequence>